<dbReference type="Proteomes" id="UP000709437">
    <property type="component" value="Unassembled WGS sequence"/>
</dbReference>
<proteinExistence type="predicted"/>
<reference evidence="1" key="1">
    <citation type="submission" date="2021-05" db="EMBL/GenBank/DDBJ databases">
        <title>Whole genome sequence of Curtobacterium flaccumfaciens pv. flaccumfaciens strain CFBP 3417.</title>
        <authorList>
            <person name="Osdaghi E."/>
            <person name="Taghouti G."/>
            <person name="Portier P."/>
            <person name="Fazliarab A."/>
            <person name="Taghavi S.M."/>
            <person name="Briand M."/>
            <person name="Le-Saux M."/>
            <person name="Jacques M.-A."/>
        </authorList>
    </citation>
    <scope>NUCLEOTIDE SEQUENCE</scope>
    <source>
        <strain evidence="1">CFBP 3417</strain>
    </source>
</reference>
<evidence type="ECO:0000313" key="2">
    <source>
        <dbReference type="Proteomes" id="UP000709437"/>
    </source>
</evidence>
<comment type="caution">
    <text evidence="1">The sequence shown here is derived from an EMBL/GenBank/DDBJ whole genome shotgun (WGS) entry which is preliminary data.</text>
</comment>
<sequence length="349" mass="38616">MTQTTIYRTEPMATRALGAEIRHDHERFVQLLERVSGKQFGSFQKVECEVPHKDVETERGSVRLDVQLTFDSGLVGIEAKLDHELTERQVDAQLEALGDTGALFVLVPRKESLARSVIEHERVSVIDWDEVLACFDAPRLVKDDIEGEGRLLKTTVEARLHGLGLGARMPGWKVRVQRGDGGMPSIVFERPLHDGKDAKWIRGQIQVPGRGMPPYLEDTQFEGFVGFSVNHLDEADFPDPEGDEQAPAWVRALEVLDDQVLSENPGGIAVSRGSAGNGRKGLGKHKLPLAKRHLSGRTHLARGYTDWSIGPKTELVGIDDLDALVETMVTWSNGWFKALQGSPLARPAQ</sequence>
<evidence type="ECO:0000313" key="1">
    <source>
        <dbReference type="EMBL" id="MBT1542784.1"/>
    </source>
</evidence>
<accession>A0A9Q2ZS24</accession>
<dbReference type="EMBL" id="JAHEWX010000018">
    <property type="protein sequence ID" value="MBT1542784.1"/>
    <property type="molecule type" value="Genomic_DNA"/>
</dbReference>
<dbReference type="AlphaFoldDB" id="A0A9Q2ZS24"/>
<name>A0A9Q2ZS24_9MICO</name>
<organism evidence="1 2">
    <name type="scientific">Curtobacterium flaccumfaciens pv. flaccumfaciens</name>
    <dbReference type="NCBI Taxonomy" id="138532"/>
    <lineage>
        <taxon>Bacteria</taxon>
        <taxon>Bacillati</taxon>
        <taxon>Actinomycetota</taxon>
        <taxon>Actinomycetes</taxon>
        <taxon>Micrococcales</taxon>
        <taxon>Microbacteriaceae</taxon>
        <taxon>Curtobacterium</taxon>
    </lineage>
</organism>
<dbReference type="RefSeq" id="WP_214533186.1">
    <property type="nucleotide sequence ID" value="NZ_JAHEWX010000018.1"/>
</dbReference>
<protein>
    <submittedName>
        <fullName evidence="1">Uncharacterized protein</fullName>
    </submittedName>
</protein>
<gene>
    <name evidence="1" type="ORF">KK103_13520</name>
</gene>